<name>A0A1Y2N5X0_PSEAH</name>
<dbReference type="GO" id="GO:0016491">
    <property type="term" value="F:oxidoreductase activity"/>
    <property type="evidence" value="ECO:0007669"/>
    <property type="project" value="UniProtKB-KW"/>
</dbReference>
<dbReference type="SUPFAM" id="SSF51905">
    <property type="entry name" value="FAD/NAD(P)-binding domain"/>
    <property type="match status" value="1"/>
</dbReference>
<protein>
    <submittedName>
        <fullName evidence="4">D-amino acid dehydrogenase small subunit</fullName>
        <ecNumber evidence="4">1.4.99.6</ecNumber>
    </submittedName>
</protein>
<evidence type="ECO:0000313" key="4">
    <source>
        <dbReference type="EMBL" id="OSY42856.1"/>
    </source>
</evidence>
<keyword evidence="2" id="KW-0812">Transmembrane</keyword>
<accession>A0A1Y2N5X0</accession>
<dbReference type="Gene3D" id="3.30.9.10">
    <property type="entry name" value="D-Amino Acid Oxidase, subunit A, domain 2"/>
    <property type="match status" value="1"/>
</dbReference>
<dbReference type="Gene3D" id="3.50.50.60">
    <property type="entry name" value="FAD/NAD(P)-binding domain"/>
    <property type="match status" value="2"/>
</dbReference>
<dbReference type="Proteomes" id="UP000194360">
    <property type="component" value="Unassembled WGS sequence"/>
</dbReference>
<dbReference type="GO" id="GO:0005737">
    <property type="term" value="C:cytoplasm"/>
    <property type="evidence" value="ECO:0007669"/>
    <property type="project" value="TreeGrafter"/>
</dbReference>
<evidence type="ECO:0000313" key="5">
    <source>
        <dbReference type="Proteomes" id="UP000194360"/>
    </source>
</evidence>
<dbReference type="RefSeq" id="WP_232021556.1">
    <property type="nucleotide sequence ID" value="NZ_AP018920.1"/>
</dbReference>
<sequence>MTDSGRTPAPHRVAVVGAGMIGLSAAWFLRRDGIDVEVFEARTAGSGASWGNAGWLAPALTTPLPGPAVLRTGIRAVFDPSSPVYVPPRADPRLWRFLAGFVRNSTSARRRRGMAAYRAVNELALDAFDEVAAGGADLAMRPAGDFLVCFDELAARGELVAELATMAETGQKVGYDLLDGDEARSRAPMLSGRVAGAIALHDQRFVDPPRCLAGLAGAVTSGGALLREGAAVTGVQDAGDGGVTVRWTQEGRADESRFDAVVLATGATGSELARPFGVRTPVQAGRGYSFSVPVAELPAGPVYLPAQRVAMTPLGDRLRIAGMMEFRAPQEPLDPRRIAAITRAVQPLLQGADLTDRADEWVGSRPCTPDGLPLIGPTRSPRVFVAGGLGMWGMVLGPLTGRLVARNVVTGQVPGELRPFAPTR</sequence>
<dbReference type="InterPro" id="IPR006076">
    <property type="entry name" value="FAD-dep_OxRdtase"/>
</dbReference>
<evidence type="ECO:0000256" key="2">
    <source>
        <dbReference type="SAM" id="Phobius"/>
    </source>
</evidence>
<dbReference type="STRING" id="2074.BG845_01098"/>
<evidence type="ECO:0000256" key="1">
    <source>
        <dbReference type="ARBA" id="ARBA00023002"/>
    </source>
</evidence>
<keyword evidence="1 4" id="KW-0560">Oxidoreductase</keyword>
<feature type="transmembrane region" description="Helical" evidence="2">
    <location>
        <begin position="12"/>
        <end position="29"/>
    </location>
</feature>
<dbReference type="AlphaFoldDB" id="A0A1Y2N5X0"/>
<dbReference type="SUPFAM" id="SSF54373">
    <property type="entry name" value="FAD-linked reductases, C-terminal domain"/>
    <property type="match status" value="1"/>
</dbReference>
<feature type="domain" description="FAD dependent oxidoreductase" evidence="3">
    <location>
        <begin position="12"/>
        <end position="406"/>
    </location>
</feature>
<dbReference type="Pfam" id="PF01266">
    <property type="entry name" value="DAO"/>
    <property type="match status" value="1"/>
</dbReference>
<evidence type="ECO:0000259" key="3">
    <source>
        <dbReference type="Pfam" id="PF01266"/>
    </source>
</evidence>
<dbReference type="PANTHER" id="PTHR13847:SF289">
    <property type="entry name" value="GLYCINE OXIDASE"/>
    <property type="match status" value="1"/>
</dbReference>
<dbReference type="EMBL" id="MIGB01000004">
    <property type="protein sequence ID" value="OSY42856.1"/>
    <property type="molecule type" value="Genomic_DNA"/>
</dbReference>
<dbReference type="InterPro" id="IPR036188">
    <property type="entry name" value="FAD/NAD-bd_sf"/>
</dbReference>
<reference evidence="4 5" key="1">
    <citation type="submission" date="2016-09" db="EMBL/GenBank/DDBJ databases">
        <title>Pseudonocardia autotrophica DSM535, a candidate organism with high potential of specific P450 cytochromes.</title>
        <authorList>
            <person name="Grumaz C."/>
            <person name="Vainshtein Y."/>
            <person name="Kirstahler P."/>
            <person name="Sohn K."/>
        </authorList>
    </citation>
    <scope>NUCLEOTIDE SEQUENCE [LARGE SCALE GENOMIC DNA]</scope>
    <source>
        <strain evidence="4 5">DSM 535</strain>
    </source>
</reference>
<organism evidence="4 5">
    <name type="scientific">Pseudonocardia autotrophica</name>
    <name type="common">Amycolata autotrophica</name>
    <name type="synonym">Nocardia autotrophica</name>
    <dbReference type="NCBI Taxonomy" id="2074"/>
    <lineage>
        <taxon>Bacteria</taxon>
        <taxon>Bacillati</taxon>
        <taxon>Actinomycetota</taxon>
        <taxon>Actinomycetes</taxon>
        <taxon>Pseudonocardiales</taxon>
        <taxon>Pseudonocardiaceae</taxon>
        <taxon>Pseudonocardia</taxon>
    </lineage>
</organism>
<gene>
    <name evidence="4" type="primary">dadA</name>
    <name evidence="4" type="ORF">BG845_01098</name>
</gene>
<keyword evidence="5" id="KW-1185">Reference proteome</keyword>
<dbReference type="EC" id="1.4.99.6" evidence="4"/>
<comment type="caution">
    <text evidence="4">The sequence shown here is derived from an EMBL/GenBank/DDBJ whole genome shotgun (WGS) entry which is preliminary data.</text>
</comment>
<keyword evidence="2" id="KW-0472">Membrane</keyword>
<dbReference type="PANTHER" id="PTHR13847">
    <property type="entry name" value="SARCOSINE DEHYDROGENASE-RELATED"/>
    <property type="match status" value="1"/>
</dbReference>
<proteinExistence type="predicted"/>
<keyword evidence="2" id="KW-1133">Transmembrane helix</keyword>